<feature type="region of interest" description="Disordered" evidence="1">
    <location>
        <begin position="108"/>
        <end position="130"/>
    </location>
</feature>
<evidence type="ECO:0000313" key="3">
    <source>
        <dbReference type="Proteomes" id="UP000320421"/>
    </source>
</evidence>
<evidence type="ECO:0000256" key="1">
    <source>
        <dbReference type="SAM" id="MobiDB-lite"/>
    </source>
</evidence>
<protein>
    <submittedName>
        <fullName evidence="2">Uncharacterized protein</fullName>
    </submittedName>
</protein>
<organism evidence="2 3">
    <name type="scientific">Gimesia chilikensis</name>
    <dbReference type="NCBI Taxonomy" id="2605989"/>
    <lineage>
        <taxon>Bacteria</taxon>
        <taxon>Pseudomonadati</taxon>
        <taxon>Planctomycetota</taxon>
        <taxon>Planctomycetia</taxon>
        <taxon>Planctomycetales</taxon>
        <taxon>Planctomycetaceae</taxon>
        <taxon>Gimesia</taxon>
    </lineage>
</organism>
<sequence length="449" mass="51937">MSRIQKMEISKNHRTFTFELCHRELNFGGARQGEYYWMDGRKFRSGSGGSNFRSCIDFWWGCAEEANEADDIYNHENLVLAEIYSLINTSRAMQNVFLDAHLHKSVNQQHKSDSPLPHGSQKSGEREHRLPEEEYLRLRQIIESRNVLEVQNELKQLFLGDQPEENDGPHFAEIFESWIKEPLNEFRIGGRQVLQEYIQCELSQKISKHRKRGSNAESRLFLNMFSYECKAAFYRCYASAWAFILPSLEKELGLNKLSTRFMRMWHHQNQPGLIEGKISQIFWGQVLSLHPLSAFVLNDPAALSVIGNWVGHPEHQHLSELNQVANSKEYWEVVLIILIAANEYKQSHQKWDESRGKNELVDTPKVKQNASITSDLSVAESVEDYLARRSIFCKECAGLLEYHDPLSTGNQGTVHLRCRSCGQKTSMKIDPVDFKNYLVDSSDVENYKD</sequence>
<evidence type="ECO:0000313" key="2">
    <source>
        <dbReference type="EMBL" id="QDT23496.1"/>
    </source>
</evidence>
<keyword evidence="3" id="KW-1185">Reference proteome</keyword>
<accession>A0A517PVU9</accession>
<dbReference type="RefSeq" id="WP_145190989.1">
    <property type="nucleotide sequence ID" value="NZ_CP036266.1"/>
</dbReference>
<proteinExistence type="predicted"/>
<dbReference type="Proteomes" id="UP000320421">
    <property type="component" value="Chromosome"/>
</dbReference>
<dbReference type="EMBL" id="CP036266">
    <property type="protein sequence ID" value="QDT23496.1"/>
    <property type="molecule type" value="Genomic_DNA"/>
</dbReference>
<dbReference type="OrthoDB" id="264961at2"/>
<dbReference type="AlphaFoldDB" id="A0A517PVU9"/>
<reference evidence="2 3" key="1">
    <citation type="submission" date="2019-02" db="EMBL/GenBank/DDBJ databases">
        <title>Deep-cultivation of Planctomycetes and their phenomic and genomic characterization uncovers novel biology.</title>
        <authorList>
            <person name="Wiegand S."/>
            <person name="Jogler M."/>
            <person name="Boedeker C."/>
            <person name="Pinto D."/>
            <person name="Vollmers J."/>
            <person name="Rivas-Marin E."/>
            <person name="Kohn T."/>
            <person name="Peeters S.H."/>
            <person name="Heuer A."/>
            <person name="Rast P."/>
            <person name="Oberbeckmann S."/>
            <person name="Bunk B."/>
            <person name="Jeske O."/>
            <person name="Meyerdierks A."/>
            <person name="Storesund J.E."/>
            <person name="Kallscheuer N."/>
            <person name="Luecker S."/>
            <person name="Lage O.M."/>
            <person name="Pohl T."/>
            <person name="Merkel B.J."/>
            <person name="Hornburger P."/>
            <person name="Mueller R.-W."/>
            <person name="Bruemmer F."/>
            <person name="Labrenz M."/>
            <person name="Spormann A.M."/>
            <person name="Op den Camp H."/>
            <person name="Overmann J."/>
            <person name="Amann R."/>
            <person name="Jetten M.S.M."/>
            <person name="Mascher T."/>
            <person name="Medema M.H."/>
            <person name="Devos D.P."/>
            <person name="Kaster A.-K."/>
            <person name="Ovreas L."/>
            <person name="Rohde M."/>
            <person name="Galperin M.Y."/>
            <person name="Jogler C."/>
        </authorList>
    </citation>
    <scope>NUCLEOTIDE SEQUENCE [LARGE SCALE GENOMIC DNA]</scope>
    <source>
        <strain evidence="2 3">HG66A1</strain>
    </source>
</reference>
<gene>
    <name evidence="2" type="ORF">HG66A1_53170</name>
</gene>
<name>A0A517PVU9_9PLAN</name>